<keyword evidence="6" id="KW-0732">Signal</keyword>
<dbReference type="PROSITE" id="PS00775">
    <property type="entry name" value="GLYCOSYL_HYDROL_F3"/>
    <property type="match status" value="1"/>
</dbReference>
<dbReference type="Gene3D" id="3.40.710.10">
    <property type="entry name" value="DD-peptidase/beta-lactamase superfamily"/>
    <property type="match status" value="1"/>
</dbReference>
<sequence length="971" mass="108966">MKKILVLLLLLPVWCLAQETDPLSVGNEYLQQKWVDSIYKKMTLKEKVGQLFMIDIFPEKGEKQIEKAEKLIREYHVGGVIFFKGNPYQQALLTNKLQATSKVPLMVGMDAEWGLAMRLDSTFAYPWNMTLGAVKDNKLIEQVGYQIGKHARRLGVHINFAPDIDINTNPENPIIGNRSFGEDKFNVAEKGAAFARGMRNAGVLACGKHFPGHGDTQTDSHKTLPVISFSKTRISNVELYPYNRLISENLESVMVAHLDVPALESRSGYPSSISRNIITGLLREELGFKGLIFTDALNMKGASNFTTPGDIDLAAFMAGNDMLVMSLDVPKASLKLTEAYEKGEITEERLAYSVKKILKAKYKAGLHKYAPIKTENLYEDLNTRRDSMLEAEVYAMAITVAKNQDSILPLKELENKKIAYVHFGDDRGGDFLNTLNLYTRVDYITGNTPEELLKNLEPYNTVIIGHHRSNASPWKSHDFTVKELSWLLEIAKKKRVVLTTFVKPYSLLKLSTLEPIESIVVAYQNSPVAQQKAAEVIFGAIGARGTLPVTANKELLVNTGIETVPLGRLQYGIPESVGMDSDILKKIDSITKDAIKVLAMPGAQVLVARKGTVVYHKSFGRHTYTGNTPVRNDDLYDVASLTKILATLPVVMKMQDEGKIAIDSTLGSILPELKGTNKQDLTVKDLLLHYARVKPWIPFYRYTLDKDTHMPLEKYYSKTPQGKFNVKVTEHLYMREDYKDSIFQNIVDSDLLSKKEYRYSDLGYFMLQKSAEKTYSATLDSLADALVYSPLGANRTMFNPLERGVRKEQIVPSEADDYFRHEVVQGYVHDMAAAMKGGVSGHAGLFSDANDIAKIMQMFLQKGYYGGKNYFAEGTVDEFNTCYYCNKGVERGLGFDKPRPESLGKKMYDRVPKSCFSHSGFTGTYAWADPENELVYVFLSNRTYPTASNRKLITMGTRTEILGVIYDALKN</sequence>
<name>A0A1K1PQA2_9FLAO</name>
<comment type="catalytic activity">
    <reaction evidence="1">
        <text>Hydrolysis of terminal non-reducing N-acetyl-D-hexosamine residues in N-acetyl-beta-D-hexosaminides.</text>
        <dbReference type="EC" id="3.2.1.52"/>
    </reaction>
</comment>
<dbReference type="InterPro" id="IPR019800">
    <property type="entry name" value="Glyco_hydro_3_AS"/>
</dbReference>
<dbReference type="OrthoDB" id="9805821at2"/>
<dbReference type="Pfam" id="PF00144">
    <property type="entry name" value="Beta-lactamase"/>
    <property type="match status" value="1"/>
</dbReference>
<proteinExistence type="inferred from homology"/>
<dbReference type="SUPFAM" id="SSF56601">
    <property type="entry name" value="beta-lactamase/transpeptidase-like"/>
    <property type="match status" value="1"/>
</dbReference>
<reference evidence="9 10" key="1">
    <citation type="submission" date="2016-11" db="EMBL/GenBank/DDBJ databases">
        <authorList>
            <person name="Jaros S."/>
            <person name="Januszkiewicz K."/>
            <person name="Wedrychowicz H."/>
        </authorList>
    </citation>
    <scope>NUCLEOTIDE SEQUENCE [LARGE SCALE GENOMIC DNA]</scope>
    <source>
        <strain evidence="9 10">CGMCC 1.12145</strain>
    </source>
</reference>
<keyword evidence="4" id="KW-0378">Hydrolase</keyword>
<dbReference type="InterPro" id="IPR017853">
    <property type="entry name" value="GH"/>
</dbReference>
<evidence type="ECO:0000259" key="7">
    <source>
        <dbReference type="Pfam" id="PF00144"/>
    </source>
</evidence>
<evidence type="ECO:0000256" key="3">
    <source>
        <dbReference type="ARBA" id="ARBA00012663"/>
    </source>
</evidence>
<organism evidence="9 10">
    <name type="scientific">Sinomicrobium oceani</name>
    <dbReference type="NCBI Taxonomy" id="1150368"/>
    <lineage>
        <taxon>Bacteria</taxon>
        <taxon>Pseudomonadati</taxon>
        <taxon>Bacteroidota</taxon>
        <taxon>Flavobacteriia</taxon>
        <taxon>Flavobacteriales</taxon>
        <taxon>Flavobacteriaceae</taxon>
        <taxon>Sinomicrobium</taxon>
    </lineage>
</organism>
<dbReference type="EMBL" id="FPJE01000009">
    <property type="protein sequence ID" value="SFW49890.1"/>
    <property type="molecule type" value="Genomic_DNA"/>
</dbReference>
<evidence type="ECO:0000259" key="8">
    <source>
        <dbReference type="Pfam" id="PF00933"/>
    </source>
</evidence>
<dbReference type="PANTHER" id="PTHR30480:SF13">
    <property type="entry name" value="BETA-HEXOSAMINIDASE"/>
    <property type="match status" value="1"/>
</dbReference>
<protein>
    <recommendedName>
        <fullName evidence="3">beta-N-acetylhexosaminidase</fullName>
        <ecNumber evidence="3">3.2.1.52</ecNumber>
    </recommendedName>
</protein>
<dbReference type="SUPFAM" id="SSF51445">
    <property type="entry name" value="(Trans)glycosidases"/>
    <property type="match status" value="1"/>
</dbReference>
<keyword evidence="5" id="KW-0326">Glycosidase</keyword>
<dbReference type="InterPro" id="IPR050226">
    <property type="entry name" value="NagZ_Beta-hexosaminidase"/>
</dbReference>
<feature type="domain" description="Beta-lactamase-related" evidence="7">
    <location>
        <begin position="598"/>
        <end position="950"/>
    </location>
</feature>
<evidence type="ECO:0000256" key="1">
    <source>
        <dbReference type="ARBA" id="ARBA00001231"/>
    </source>
</evidence>
<accession>A0A1K1PQA2</accession>
<evidence type="ECO:0000256" key="5">
    <source>
        <dbReference type="ARBA" id="ARBA00023295"/>
    </source>
</evidence>
<dbReference type="Proteomes" id="UP000182248">
    <property type="component" value="Unassembled WGS sequence"/>
</dbReference>
<dbReference type="InterPro" id="IPR001466">
    <property type="entry name" value="Beta-lactam-related"/>
</dbReference>
<dbReference type="InterPro" id="IPR012338">
    <property type="entry name" value="Beta-lactam/transpept-like"/>
</dbReference>
<feature type="signal peptide" evidence="6">
    <location>
        <begin position="1"/>
        <end position="17"/>
    </location>
</feature>
<dbReference type="InterPro" id="IPR036962">
    <property type="entry name" value="Glyco_hydro_3_N_sf"/>
</dbReference>
<dbReference type="InterPro" id="IPR001764">
    <property type="entry name" value="Glyco_hydro_3_N"/>
</dbReference>
<dbReference type="GO" id="GO:0009254">
    <property type="term" value="P:peptidoglycan turnover"/>
    <property type="evidence" value="ECO:0007669"/>
    <property type="project" value="TreeGrafter"/>
</dbReference>
<dbReference type="GO" id="GO:0005975">
    <property type="term" value="P:carbohydrate metabolic process"/>
    <property type="evidence" value="ECO:0007669"/>
    <property type="project" value="InterPro"/>
</dbReference>
<evidence type="ECO:0000256" key="6">
    <source>
        <dbReference type="SAM" id="SignalP"/>
    </source>
</evidence>
<comment type="similarity">
    <text evidence="2">Belongs to the glycosyl hydrolase 3 family.</text>
</comment>
<feature type="chain" id="PRO_5012973054" description="beta-N-acetylhexosaminidase" evidence="6">
    <location>
        <begin position="18"/>
        <end position="971"/>
    </location>
</feature>
<dbReference type="PRINTS" id="PR00133">
    <property type="entry name" value="GLHYDRLASE3"/>
</dbReference>
<dbReference type="PANTHER" id="PTHR30480">
    <property type="entry name" value="BETA-HEXOSAMINIDASE-RELATED"/>
    <property type="match status" value="1"/>
</dbReference>
<evidence type="ECO:0000313" key="10">
    <source>
        <dbReference type="Proteomes" id="UP000182248"/>
    </source>
</evidence>
<gene>
    <name evidence="9" type="ORF">SAMN02927921_01949</name>
</gene>
<dbReference type="RefSeq" id="WP_072317175.1">
    <property type="nucleotide sequence ID" value="NZ_FPJE01000009.1"/>
</dbReference>
<evidence type="ECO:0000313" key="9">
    <source>
        <dbReference type="EMBL" id="SFW49890.1"/>
    </source>
</evidence>
<dbReference type="STRING" id="1150368.SAMN02927921_01949"/>
<dbReference type="Gene3D" id="3.20.20.300">
    <property type="entry name" value="Glycoside hydrolase, family 3, N-terminal domain"/>
    <property type="match status" value="1"/>
</dbReference>
<evidence type="ECO:0000256" key="2">
    <source>
        <dbReference type="ARBA" id="ARBA00005336"/>
    </source>
</evidence>
<dbReference type="AlphaFoldDB" id="A0A1K1PQA2"/>
<dbReference type="EC" id="3.2.1.52" evidence="3"/>
<dbReference type="Pfam" id="PF00933">
    <property type="entry name" value="Glyco_hydro_3"/>
    <property type="match status" value="1"/>
</dbReference>
<dbReference type="GO" id="GO:0004563">
    <property type="term" value="F:beta-N-acetylhexosaminidase activity"/>
    <property type="evidence" value="ECO:0007669"/>
    <property type="project" value="UniProtKB-EC"/>
</dbReference>
<feature type="domain" description="Glycoside hydrolase family 3 N-terminal" evidence="8">
    <location>
        <begin position="43"/>
        <end position="359"/>
    </location>
</feature>
<evidence type="ECO:0000256" key="4">
    <source>
        <dbReference type="ARBA" id="ARBA00022801"/>
    </source>
</evidence>
<keyword evidence="10" id="KW-1185">Reference proteome</keyword>